<sequence length="140" mass="15643">MMVYTPIRWVERVMGRGTRGGKLLLGPFNYKRELPILLPGVFISLSILLTEFPIIGAMFTAGPSLVRIIGALLIAIIATVILLATLIAVAWRRNSPKWPPQKVLTRSRINQWRRRPVYVSGRDQLARASVVAGGKVRVRT</sequence>
<gene>
    <name evidence="2" type="ORF">CCUG60884_00218</name>
</gene>
<dbReference type="AlphaFoldDB" id="A0A4R8T1G7"/>
<keyword evidence="1" id="KW-0472">Membrane</keyword>
<organism evidence="2 3">
    <name type="scientific">Mycobacteroides salmoniphilum</name>
    <dbReference type="NCBI Taxonomy" id="404941"/>
    <lineage>
        <taxon>Bacteria</taxon>
        <taxon>Bacillati</taxon>
        <taxon>Actinomycetota</taxon>
        <taxon>Actinomycetes</taxon>
        <taxon>Mycobacteriales</taxon>
        <taxon>Mycobacteriaceae</taxon>
        <taxon>Mycobacteroides</taxon>
    </lineage>
</organism>
<keyword evidence="1" id="KW-0812">Transmembrane</keyword>
<name>A0A4R8T1G7_9MYCO</name>
<feature type="transmembrane region" description="Helical" evidence="1">
    <location>
        <begin position="36"/>
        <end position="59"/>
    </location>
</feature>
<dbReference type="EMBL" id="PECL01000002">
    <property type="protein sequence ID" value="TEA09228.1"/>
    <property type="molecule type" value="Genomic_DNA"/>
</dbReference>
<feature type="transmembrane region" description="Helical" evidence="1">
    <location>
        <begin position="65"/>
        <end position="91"/>
    </location>
</feature>
<comment type="caution">
    <text evidence="2">The sequence shown here is derived from an EMBL/GenBank/DDBJ whole genome shotgun (WGS) entry which is preliminary data.</text>
</comment>
<evidence type="ECO:0000313" key="3">
    <source>
        <dbReference type="Proteomes" id="UP000294604"/>
    </source>
</evidence>
<accession>A0A4R8T1G7</accession>
<keyword evidence="1" id="KW-1133">Transmembrane helix</keyword>
<evidence type="ECO:0000313" key="2">
    <source>
        <dbReference type="EMBL" id="TEA09228.1"/>
    </source>
</evidence>
<dbReference type="RefSeq" id="WP_204838801.1">
    <property type="nucleotide sequence ID" value="NZ_PECL01000002.1"/>
</dbReference>
<reference evidence="2 3" key="1">
    <citation type="journal article" date="2019" name="Sci. Rep.">
        <title>Extended insight into the Mycobacterium chelonae-abscessus complex through whole genome sequencing of Mycobacterium salmoniphilum outbreak and Mycobacterium salmoniphilum-like strains.</title>
        <authorList>
            <person name="Behra P.R.K."/>
            <person name="Das S."/>
            <person name="Pettersson B.M.F."/>
            <person name="Shirreff L."/>
            <person name="DuCote T."/>
            <person name="Jacobsson K.G."/>
            <person name="Ennis D.G."/>
            <person name="Kirsebom L.A."/>
        </authorList>
    </citation>
    <scope>NUCLEOTIDE SEQUENCE [LARGE SCALE GENOMIC DNA]</scope>
    <source>
        <strain evidence="2 3">CCUG 60884</strain>
    </source>
</reference>
<protein>
    <submittedName>
        <fullName evidence="2">Uncharacterized protein</fullName>
    </submittedName>
</protein>
<proteinExistence type="predicted"/>
<evidence type="ECO:0000256" key="1">
    <source>
        <dbReference type="SAM" id="Phobius"/>
    </source>
</evidence>
<dbReference type="Proteomes" id="UP000294604">
    <property type="component" value="Unassembled WGS sequence"/>
</dbReference>